<sequence>MFNTKKKIIYLNPDFNSPEFEGIKNKAGLNRFVLSVKQWTEKTNSRGIIAKAGRYGGTYAHETIAFEFASWVSPQFKLYLIKEFQRLKEEEYKQLGWDIKRNLAKINYRIHTDAIKENLIPPQLTPQQVNQVYASEADVLNVALFGMAAKQWRDANPELKGNIRDYANVSQLVCLSNMENLNAFRITNGQFYKASDQAMIEKCVF</sequence>
<dbReference type="RefSeq" id="WP_014184766.1">
    <property type="nucleotide sequence ID" value="NC_016584.1"/>
</dbReference>
<dbReference type="Pfam" id="PF04383">
    <property type="entry name" value="KilA-N"/>
    <property type="match status" value="1"/>
</dbReference>
<dbReference type="InterPro" id="IPR018004">
    <property type="entry name" value="KilA/APSES_HTH"/>
</dbReference>
<keyword evidence="3" id="KW-1185">Reference proteome</keyword>
<feature type="domain" description="KilA-N" evidence="1">
    <location>
        <begin position="1"/>
        <end position="87"/>
    </location>
</feature>
<dbReference type="EMBL" id="CP003108">
    <property type="protein sequence ID" value="AET67957.1"/>
    <property type="molecule type" value="Genomic_DNA"/>
</dbReference>
<protein>
    <submittedName>
        <fullName evidence="2">KilA-N domain-containing protein</fullName>
    </submittedName>
</protein>
<evidence type="ECO:0000313" key="2">
    <source>
        <dbReference type="EMBL" id="AET67957.1"/>
    </source>
</evidence>
<name>G7WDI8_DESOD</name>
<organism evidence="2 3">
    <name type="scientific">Desulfosporosinus orientis (strain ATCC 19365 / DSM 765 / NCIMB 8382 / VKM B-1628 / Singapore I)</name>
    <name type="common">Desulfotomaculum orientis</name>
    <dbReference type="NCBI Taxonomy" id="768706"/>
    <lineage>
        <taxon>Bacteria</taxon>
        <taxon>Bacillati</taxon>
        <taxon>Bacillota</taxon>
        <taxon>Clostridia</taxon>
        <taxon>Eubacteriales</taxon>
        <taxon>Desulfitobacteriaceae</taxon>
        <taxon>Desulfosporosinus</taxon>
    </lineage>
</organism>
<gene>
    <name evidence="2" type="ordered locus">Desor_2376</name>
</gene>
<dbReference type="KEGG" id="dor:Desor_2376"/>
<reference evidence="3" key="1">
    <citation type="submission" date="2011-11" db="EMBL/GenBank/DDBJ databases">
        <title>Complete sequence of Desulfosporosinus orientis DSM 765.</title>
        <authorList>
            <person name="Lucas S."/>
            <person name="Han J."/>
            <person name="Lapidus A."/>
            <person name="Cheng J.-F."/>
            <person name="Goodwin L."/>
            <person name="Pitluck S."/>
            <person name="Peters L."/>
            <person name="Ovchinnikova G."/>
            <person name="Teshima H."/>
            <person name="Detter J.C."/>
            <person name="Han C."/>
            <person name="Tapia R."/>
            <person name="Land M."/>
            <person name="Hauser L."/>
            <person name="Kyrpides N."/>
            <person name="Ivanova N."/>
            <person name="Pagani I."/>
            <person name="Pester M."/>
            <person name="Spring S."/>
            <person name="Ollivier B."/>
            <person name="Rattei T."/>
            <person name="Klenk H.-P."/>
            <person name="Wagner M."/>
            <person name="Loy A."/>
            <person name="Woyke T."/>
        </authorList>
    </citation>
    <scope>NUCLEOTIDE SEQUENCE [LARGE SCALE GENOMIC DNA]</scope>
    <source>
        <strain evidence="3">ATCC 19365 / DSM 765 / NCIMB 8382 / VKM B-1628</strain>
    </source>
</reference>
<dbReference type="SMART" id="SM01252">
    <property type="entry name" value="KilA-N"/>
    <property type="match status" value="1"/>
</dbReference>
<accession>G7WDI8</accession>
<proteinExistence type="predicted"/>
<dbReference type="InterPro" id="IPR017880">
    <property type="entry name" value="KilA_N"/>
</dbReference>
<dbReference type="eggNOG" id="ENOG502Z7N4">
    <property type="taxonomic scope" value="Bacteria"/>
</dbReference>
<dbReference type="HOGENOM" id="CLU_089658_0_0_9"/>
<dbReference type="Proteomes" id="UP000006346">
    <property type="component" value="Chromosome"/>
</dbReference>
<dbReference type="AlphaFoldDB" id="G7WDI8"/>
<evidence type="ECO:0000313" key="3">
    <source>
        <dbReference type="Proteomes" id="UP000006346"/>
    </source>
</evidence>
<evidence type="ECO:0000259" key="1">
    <source>
        <dbReference type="PROSITE" id="PS51301"/>
    </source>
</evidence>
<reference evidence="2 3" key="2">
    <citation type="journal article" date="2012" name="J. Bacteriol.">
        <title>Complete genome sequences of Desulfosporosinus orientis DSM765T, Desulfosporosinus youngiae DSM17734T, Desulfosporosinus meridiei DSM13257T, and Desulfosporosinus acidiphilus DSM22704T.</title>
        <authorList>
            <person name="Pester M."/>
            <person name="Brambilla E."/>
            <person name="Alazard D."/>
            <person name="Rattei T."/>
            <person name="Weinmaier T."/>
            <person name="Han J."/>
            <person name="Lucas S."/>
            <person name="Lapidus A."/>
            <person name="Cheng J.F."/>
            <person name="Goodwin L."/>
            <person name="Pitluck S."/>
            <person name="Peters L."/>
            <person name="Ovchinnikova G."/>
            <person name="Teshima H."/>
            <person name="Detter J.C."/>
            <person name="Han C.S."/>
            <person name="Tapia R."/>
            <person name="Land M.L."/>
            <person name="Hauser L."/>
            <person name="Kyrpides N.C."/>
            <person name="Ivanova N.N."/>
            <person name="Pagani I."/>
            <person name="Huntmann M."/>
            <person name="Wei C.L."/>
            <person name="Davenport K.W."/>
            <person name="Daligault H."/>
            <person name="Chain P.S."/>
            <person name="Chen A."/>
            <person name="Mavromatis K."/>
            <person name="Markowitz V."/>
            <person name="Szeto E."/>
            <person name="Mikhailova N."/>
            <person name="Pati A."/>
            <person name="Wagner M."/>
            <person name="Woyke T."/>
            <person name="Ollivier B."/>
            <person name="Klenk H.P."/>
            <person name="Spring S."/>
            <person name="Loy A."/>
        </authorList>
    </citation>
    <scope>NUCLEOTIDE SEQUENCE [LARGE SCALE GENOMIC DNA]</scope>
    <source>
        <strain evidence="3">ATCC 19365 / DSM 765 / NCIMB 8382 / VKM B-1628</strain>
    </source>
</reference>
<dbReference type="PROSITE" id="PS51301">
    <property type="entry name" value="KILA_N"/>
    <property type="match status" value="1"/>
</dbReference>
<dbReference type="PATRIC" id="fig|768706.3.peg.2382"/>